<accession>A0A381Q173</accession>
<dbReference type="PANTHER" id="PTHR11078:SF3">
    <property type="entry name" value="ANTITERMINATION NUSB DOMAIN-CONTAINING PROTEIN"/>
    <property type="match status" value="1"/>
</dbReference>
<evidence type="ECO:0000256" key="2">
    <source>
        <dbReference type="ARBA" id="ARBA00022814"/>
    </source>
</evidence>
<dbReference type="GO" id="GO:0006353">
    <property type="term" value="P:DNA-templated transcription termination"/>
    <property type="evidence" value="ECO:0007669"/>
    <property type="project" value="InterPro"/>
</dbReference>
<dbReference type="GO" id="GO:0005829">
    <property type="term" value="C:cytosol"/>
    <property type="evidence" value="ECO:0007669"/>
    <property type="project" value="TreeGrafter"/>
</dbReference>
<evidence type="ECO:0000259" key="6">
    <source>
        <dbReference type="Pfam" id="PF01029"/>
    </source>
</evidence>
<evidence type="ECO:0000256" key="3">
    <source>
        <dbReference type="ARBA" id="ARBA00022884"/>
    </source>
</evidence>
<evidence type="ECO:0000256" key="4">
    <source>
        <dbReference type="ARBA" id="ARBA00023015"/>
    </source>
</evidence>
<dbReference type="AlphaFoldDB" id="A0A381Q173"/>
<reference evidence="7" key="1">
    <citation type="submission" date="2018-05" db="EMBL/GenBank/DDBJ databases">
        <authorList>
            <person name="Lanie J.A."/>
            <person name="Ng W.-L."/>
            <person name="Kazmierczak K.M."/>
            <person name="Andrzejewski T.M."/>
            <person name="Davidsen T.M."/>
            <person name="Wayne K.J."/>
            <person name="Tettelin H."/>
            <person name="Glass J.I."/>
            <person name="Rusch D."/>
            <person name="Podicherti R."/>
            <person name="Tsui H.-C.T."/>
            <person name="Winkler M.E."/>
        </authorList>
    </citation>
    <scope>NUCLEOTIDE SEQUENCE</scope>
</reference>
<keyword evidence="2" id="KW-0889">Transcription antitermination</keyword>
<comment type="similarity">
    <text evidence="1">Belongs to the NusB family.</text>
</comment>
<organism evidence="7">
    <name type="scientific">marine metagenome</name>
    <dbReference type="NCBI Taxonomy" id="408172"/>
    <lineage>
        <taxon>unclassified sequences</taxon>
        <taxon>metagenomes</taxon>
        <taxon>ecological metagenomes</taxon>
    </lineage>
</organism>
<keyword evidence="5" id="KW-0804">Transcription</keyword>
<proteinExistence type="inferred from homology"/>
<dbReference type="HAMAP" id="MF_00073">
    <property type="entry name" value="NusB"/>
    <property type="match status" value="1"/>
</dbReference>
<feature type="domain" description="NusB/RsmB/TIM44" evidence="6">
    <location>
        <begin position="14"/>
        <end position="138"/>
    </location>
</feature>
<protein>
    <recommendedName>
        <fullName evidence="6">NusB/RsmB/TIM44 domain-containing protein</fullName>
    </recommendedName>
</protein>
<dbReference type="SUPFAM" id="SSF48013">
    <property type="entry name" value="NusB-like"/>
    <property type="match status" value="1"/>
</dbReference>
<dbReference type="PANTHER" id="PTHR11078">
    <property type="entry name" value="N UTILIZATION SUBSTANCE PROTEIN B-RELATED"/>
    <property type="match status" value="1"/>
</dbReference>
<gene>
    <name evidence="7" type="ORF">METZ01_LOCUS25502</name>
</gene>
<evidence type="ECO:0000256" key="5">
    <source>
        <dbReference type="ARBA" id="ARBA00023163"/>
    </source>
</evidence>
<evidence type="ECO:0000256" key="1">
    <source>
        <dbReference type="ARBA" id="ARBA00005952"/>
    </source>
</evidence>
<keyword evidence="4" id="KW-0805">Transcription regulation</keyword>
<dbReference type="InterPro" id="IPR035926">
    <property type="entry name" value="NusB-like_sf"/>
</dbReference>
<dbReference type="InterPro" id="IPR006027">
    <property type="entry name" value="NusB_RsmB_TIM44"/>
</dbReference>
<dbReference type="GO" id="GO:0031564">
    <property type="term" value="P:transcription antitermination"/>
    <property type="evidence" value="ECO:0007669"/>
    <property type="project" value="UniProtKB-KW"/>
</dbReference>
<dbReference type="NCBIfam" id="TIGR01951">
    <property type="entry name" value="nusB"/>
    <property type="match status" value="1"/>
</dbReference>
<sequence length="146" mass="17032">MNQAGSSSYSERSRAREMLVQSLYQMQLTDHGKDELLSQFQDRPEYSKIDQQYFDELLVKIYDNWSDLQKKLEQYVDIPISQMDPVELAILILGYQELESQLDIPFRVIIDESINLAKTFGSVDGFKYINAVLDRVVKKIRSSELQ</sequence>
<dbReference type="Gene3D" id="1.10.940.10">
    <property type="entry name" value="NusB-like"/>
    <property type="match status" value="1"/>
</dbReference>
<dbReference type="GO" id="GO:0003723">
    <property type="term" value="F:RNA binding"/>
    <property type="evidence" value="ECO:0007669"/>
    <property type="project" value="UniProtKB-KW"/>
</dbReference>
<dbReference type="InterPro" id="IPR011605">
    <property type="entry name" value="NusB_fam"/>
</dbReference>
<dbReference type="EMBL" id="UINC01001153">
    <property type="protein sequence ID" value="SUZ72648.1"/>
    <property type="molecule type" value="Genomic_DNA"/>
</dbReference>
<keyword evidence="3" id="KW-0694">RNA-binding</keyword>
<evidence type="ECO:0000313" key="7">
    <source>
        <dbReference type="EMBL" id="SUZ72648.1"/>
    </source>
</evidence>
<dbReference type="Pfam" id="PF01029">
    <property type="entry name" value="NusB"/>
    <property type="match status" value="1"/>
</dbReference>
<name>A0A381Q173_9ZZZZ</name>